<dbReference type="Pfam" id="PF13523">
    <property type="entry name" value="Acetyltransf_8"/>
    <property type="match status" value="1"/>
</dbReference>
<dbReference type="Pfam" id="PF04183">
    <property type="entry name" value="IucA_IucC"/>
    <property type="match status" value="1"/>
</dbReference>
<comment type="function">
    <text evidence="1">Acyltransferase required for the direct transfer of medium- to long-chain fatty acyl moieties from a carrier protein (MbtL) on to the epsilon-amino group of lysine residue in the mycobactin core.</text>
</comment>
<dbReference type="PANTHER" id="PTHR34384:SF6">
    <property type="entry name" value="STAPHYLOFERRIN B SYNTHASE"/>
    <property type="match status" value="1"/>
</dbReference>
<accession>A0ABP8W478</accession>
<dbReference type="SMART" id="SM01006">
    <property type="entry name" value="AlcB"/>
    <property type="match status" value="1"/>
</dbReference>
<evidence type="ECO:0000313" key="7">
    <source>
        <dbReference type="EMBL" id="GAA4680993.1"/>
    </source>
</evidence>
<evidence type="ECO:0000259" key="6">
    <source>
        <dbReference type="SMART" id="SM01006"/>
    </source>
</evidence>
<evidence type="ECO:0000256" key="2">
    <source>
        <dbReference type="ARBA" id="ARBA00005102"/>
    </source>
</evidence>
<dbReference type="Gene3D" id="1.10.510.40">
    <property type="match status" value="1"/>
</dbReference>
<keyword evidence="8" id="KW-1185">Reference proteome</keyword>
<organism evidence="7 8">
    <name type="scientific">Nocardioides nanhaiensis</name>
    <dbReference type="NCBI Taxonomy" id="1476871"/>
    <lineage>
        <taxon>Bacteria</taxon>
        <taxon>Bacillati</taxon>
        <taxon>Actinomycetota</taxon>
        <taxon>Actinomycetes</taxon>
        <taxon>Propionibacteriales</taxon>
        <taxon>Nocardioidaceae</taxon>
        <taxon>Nocardioides</taxon>
    </lineage>
</organism>
<dbReference type="Proteomes" id="UP001500621">
    <property type="component" value="Unassembled WGS sequence"/>
</dbReference>
<dbReference type="PANTHER" id="PTHR34384">
    <property type="entry name" value="L-2,3-DIAMINOPROPANOATE--CITRATE LIGASE"/>
    <property type="match status" value="1"/>
</dbReference>
<dbReference type="Gene3D" id="3.40.630.30">
    <property type="match status" value="1"/>
</dbReference>
<comment type="caution">
    <text evidence="7">The sequence shown here is derived from an EMBL/GenBank/DDBJ whole genome shotgun (WGS) entry which is preliminary data.</text>
</comment>
<gene>
    <name evidence="7" type="ORF">GCM10023226_17710</name>
</gene>
<comment type="pathway">
    <text evidence="2">Siderophore biosynthesis; mycobactin biosynthesis.</text>
</comment>
<evidence type="ECO:0000313" key="8">
    <source>
        <dbReference type="Proteomes" id="UP001500621"/>
    </source>
</evidence>
<feature type="domain" description="Acyltransferase MbtK/IucB-like conserved" evidence="6">
    <location>
        <begin position="14"/>
        <end position="61"/>
    </location>
</feature>
<dbReference type="EMBL" id="BAABIM010000002">
    <property type="protein sequence ID" value="GAA4680993.1"/>
    <property type="molecule type" value="Genomic_DNA"/>
</dbReference>
<evidence type="ECO:0000256" key="1">
    <source>
        <dbReference type="ARBA" id="ARBA00003818"/>
    </source>
</evidence>
<dbReference type="InterPro" id="IPR037455">
    <property type="entry name" value="LucA/IucC-like"/>
</dbReference>
<dbReference type="Pfam" id="PF06276">
    <property type="entry name" value="FhuF"/>
    <property type="match status" value="1"/>
</dbReference>
<dbReference type="InterPro" id="IPR019432">
    <property type="entry name" value="Acyltransferase_MbtK/IucB-like"/>
</dbReference>
<evidence type="ECO:0000256" key="5">
    <source>
        <dbReference type="ARBA" id="ARBA00031122"/>
    </source>
</evidence>
<dbReference type="InterPro" id="IPR016181">
    <property type="entry name" value="Acyl_CoA_acyltransferase"/>
</dbReference>
<dbReference type="Gene3D" id="3.30.310.280">
    <property type="match status" value="1"/>
</dbReference>
<dbReference type="SUPFAM" id="SSF55729">
    <property type="entry name" value="Acyl-CoA N-acyltransferases (Nat)"/>
    <property type="match status" value="1"/>
</dbReference>
<dbReference type="RefSeq" id="WP_345264861.1">
    <property type="nucleotide sequence ID" value="NZ_BAABIM010000002.1"/>
</dbReference>
<comment type="similarity">
    <text evidence="3">Belongs to the IucA/IucC family.</text>
</comment>
<evidence type="ECO:0000256" key="4">
    <source>
        <dbReference type="ARBA" id="ARBA00020586"/>
    </source>
</evidence>
<reference evidence="8" key="1">
    <citation type="journal article" date="2019" name="Int. J. Syst. Evol. Microbiol.">
        <title>The Global Catalogue of Microorganisms (GCM) 10K type strain sequencing project: providing services to taxonomists for standard genome sequencing and annotation.</title>
        <authorList>
            <consortium name="The Broad Institute Genomics Platform"/>
            <consortium name="The Broad Institute Genome Sequencing Center for Infectious Disease"/>
            <person name="Wu L."/>
            <person name="Ma J."/>
        </authorList>
    </citation>
    <scope>NUCLEOTIDE SEQUENCE [LARGE SCALE GENOMIC DNA]</scope>
    <source>
        <strain evidence="8">JCM 18127</strain>
    </source>
</reference>
<dbReference type="InterPro" id="IPR007310">
    <property type="entry name" value="Aerobactin_biosyn_IucA/IucC_N"/>
</dbReference>
<sequence>MTHSSPHSPDLTLEPLDVERDAGLLHRWVTHPKARFWMMQEASPAEVAAEYTRIAKHPHHHAWLGRHRGEPAFLAETYDPARSELAGLTALPDLEPGDLGMHVLVAPTDEPVRGFTRQVFAAVLEHCFRDPAVRRVVVEPDAANLAIRRLNTEHGFREVREVPLPGKTAMLSVLTRAAWQHATGEVAHLRPDHLEAGQRHLLTKALAELSHERLLEPQRLGDGRWRVTAPDGRTRYDFRARVLPLEHWVIEPASVMRTRNGEPAPLDVQAFVAEHAEVLGLPTELLHTYLEELAGTLAGFAWKRHHHRATATDLVDADYQELEAAMTEGHPSFLANNGRIGLGVRDHAAYAPETGSTVRLVWLAARRASAHLSLGDGLTEEALLAGELDPEVRAGFDERLTTLGLDPADYLLLPVHPWQWENKAAVTFAPDLARRDLVHLGEGPDSYQPQQSIRTFFNRSRPDRHYVKTALAVQNMGFVRGLSPGFMVDTPAINDHVAALVASDPTLQACGFSVLRERAAVGYTGDAYHANPRTDDRSTPHQKMLAALWRESPLPRLGRGERLATMASLLHRDAEGRSLAAAMVTASRLTAQAWLRSYLHAYVRPIVHCLVAHDLAFMPHGENLVLVLRDHVPVRALMKDIGEEVAFLHDRPLPPAVERTRAEVDDDERALPLQTDVMVGVLRHLAGILDDEGVLPASELWAEVRRCVRQHADEHPDLALEHKRYDFSRPTFKHSCVNRLQLRDTRQMLDLSGDGDQMMYAGELDNPLATAG</sequence>
<dbReference type="Gene3D" id="6.10.250.3370">
    <property type="match status" value="1"/>
</dbReference>
<name>A0ABP8W478_9ACTN</name>
<proteinExistence type="inferred from homology"/>
<evidence type="ECO:0000256" key="3">
    <source>
        <dbReference type="ARBA" id="ARBA00007832"/>
    </source>
</evidence>
<dbReference type="InterPro" id="IPR022770">
    <property type="entry name" value="IucA/IucC-like_C"/>
</dbReference>
<protein>
    <recommendedName>
        <fullName evidence="4">Lysine N-acyltransferase MbtK</fullName>
    </recommendedName>
    <alternativeName>
        <fullName evidence="5">Mycobactin synthase protein K</fullName>
    </alternativeName>
</protein>